<dbReference type="AlphaFoldDB" id="A0A3B0UX98"/>
<dbReference type="InterPro" id="IPR006668">
    <property type="entry name" value="Mg_transptr_MgtE_intracell_dom"/>
</dbReference>
<dbReference type="Pfam" id="PF00571">
    <property type="entry name" value="CBS"/>
    <property type="match status" value="2"/>
</dbReference>
<dbReference type="PANTHER" id="PTHR43773:SF1">
    <property type="entry name" value="MAGNESIUM TRANSPORTER MGTE"/>
    <property type="match status" value="1"/>
</dbReference>
<dbReference type="SUPFAM" id="SSF54631">
    <property type="entry name" value="CBS-domain pair"/>
    <property type="match status" value="1"/>
</dbReference>
<dbReference type="Pfam" id="PF01769">
    <property type="entry name" value="MgtE"/>
    <property type="match status" value="1"/>
</dbReference>
<feature type="domain" description="CBS" evidence="9">
    <location>
        <begin position="141"/>
        <end position="202"/>
    </location>
</feature>
<dbReference type="SUPFAM" id="SSF161093">
    <property type="entry name" value="MgtE membrane domain-like"/>
    <property type="match status" value="1"/>
</dbReference>
<dbReference type="CDD" id="cd04606">
    <property type="entry name" value="CBS_pair_Mg_transporter"/>
    <property type="match status" value="1"/>
</dbReference>
<evidence type="ECO:0000256" key="3">
    <source>
        <dbReference type="ARBA" id="ARBA00022448"/>
    </source>
</evidence>
<feature type="transmembrane region" description="Helical" evidence="8">
    <location>
        <begin position="311"/>
        <end position="333"/>
    </location>
</feature>
<dbReference type="NCBIfam" id="TIGR00400">
    <property type="entry name" value="mgtE"/>
    <property type="match status" value="1"/>
</dbReference>
<dbReference type="SMART" id="SM00116">
    <property type="entry name" value="CBS"/>
    <property type="match status" value="2"/>
</dbReference>
<evidence type="ECO:0000256" key="1">
    <source>
        <dbReference type="ARBA" id="ARBA00004141"/>
    </source>
</evidence>
<evidence type="ECO:0000313" key="10">
    <source>
        <dbReference type="EMBL" id="VAW24366.1"/>
    </source>
</evidence>
<reference evidence="10" key="1">
    <citation type="submission" date="2018-06" db="EMBL/GenBank/DDBJ databases">
        <authorList>
            <person name="Zhirakovskaya E."/>
        </authorList>
    </citation>
    <scope>NUCLEOTIDE SEQUENCE</scope>
</reference>
<organism evidence="10">
    <name type="scientific">hydrothermal vent metagenome</name>
    <dbReference type="NCBI Taxonomy" id="652676"/>
    <lineage>
        <taxon>unclassified sequences</taxon>
        <taxon>metagenomes</taxon>
        <taxon>ecological metagenomes</taxon>
    </lineage>
</organism>
<evidence type="ECO:0000259" key="9">
    <source>
        <dbReference type="PROSITE" id="PS51371"/>
    </source>
</evidence>
<evidence type="ECO:0000256" key="7">
    <source>
        <dbReference type="ARBA" id="ARBA00023136"/>
    </source>
</evidence>
<dbReference type="EMBL" id="UOEP01000212">
    <property type="protein sequence ID" value="VAW24366.1"/>
    <property type="molecule type" value="Genomic_DNA"/>
</dbReference>
<sequence>MQFELTKEFVDNLRQLIANESEKEVKALVEEVHPADIAEIMEELSMEEAKYLYQLLDGEKASDVLLEIPDNDRRRFLKVLPPELIAHRFVEYMDSDDAADIVGGLDEETQQEVLKEIEDVGQAGDIVDLLEYDEESAGGIMAKELVSVNENWTVATCLKEISKQAEDVDEIYYVYVVDDAGILKGVLSLKKLILNNTNTKISNIYNADIKVVTTEASQEEVAYIMDKYDLVALPVVDNTGRLKGRITVDDVIDIIREEAGKDYQMVSGITGDVESSDRVWRLTRARLPWLLIGLLGGIMGAQVIGAHQETLSVIAGMTLFIPLIAAMAGNVGVQSSSIVVQSLASGAKDLESISQKLFKELAIALITASVFAILIFVYNLTFGDDMRLTWTVSMSLFIVIVFASVLGTMIPLILNRFKIDPAVATGPFITTMNDVLGLLIYMLVGNMFYFLLS</sequence>
<dbReference type="InterPro" id="IPR006669">
    <property type="entry name" value="MgtE_transporter"/>
</dbReference>
<keyword evidence="3" id="KW-0813">Transport</keyword>
<evidence type="ECO:0000256" key="2">
    <source>
        <dbReference type="ARBA" id="ARBA00009749"/>
    </source>
</evidence>
<dbReference type="Pfam" id="PF03448">
    <property type="entry name" value="MgtE_N"/>
    <property type="match status" value="1"/>
</dbReference>
<evidence type="ECO:0000256" key="4">
    <source>
        <dbReference type="ARBA" id="ARBA00022692"/>
    </source>
</evidence>
<dbReference type="Gene3D" id="3.10.580.10">
    <property type="entry name" value="CBS-domain"/>
    <property type="match status" value="1"/>
</dbReference>
<dbReference type="InterPro" id="IPR000644">
    <property type="entry name" value="CBS_dom"/>
</dbReference>
<evidence type="ECO:0000256" key="8">
    <source>
        <dbReference type="SAM" id="Phobius"/>
    </source>
</evidence>
<keyword evidence="6 8" id="KW-1133">Transmembrane helix</keyword>
<dbReference type="InterPro" id="IPR036739">
    <property type="entry name" value="SLC41_membr_dom_sf"/>
</dbReference>
<dbReference type="InterPro" id="IPR046342">
    <property type="entry name" value="CBS_dom_sf"/>
</dbReference>
<feature type="transmembrane region" description="Helical" evidence="8">
    <location>
        <begin position="361"/>
        <end position="380"/>
    </location>
</feature>
<dbReference type="GO" id="GO:0016020">
    <property type="term" value="C:membrane"/>
    <property type="evidence" value="ECO:0007669"/>
    <property type="project" value="UniProtKB-SubCell"/>
</dbReference>
<evidence type="ECO:0000256" key="6">
    <source>
        <dbReference type="ARBA" id="ARBA00022989"/>
    </source>
</evidence>
<dbReference type="SMART" id="SM00924">
    <property type="entry name" value="MgtE_N"/>
    <property type="match status" value="1"/>
</dbReference>
<feature type="transmembrane region" description="Helical" evidence="8">
    <location>
        <begin position="392"/>
        <end position="414"/>
    </location>
</feature>
<keyword evidence="5" id="KW-0460">Magnesium</keyword>
<dbReference type="Gene3D" id="1.10.357.20">
    <property type="entry name" value="SLC41 divalent cation transporters, integral membrane domain"/>
    <property type="match status" value="1"/>
</dbReference>
<evidence type="ECO:0000256" key="5">
    <source>
        <dbReference type="ARBA" id="ARBA00022842"/>
    </source>
</evidence>
<feature type="transmembrane region" description="Helical" evidence="8">
    <location>
        <begin position="435"/>
        <end position="452"/>
    </location>
</feature>
<proteinExistence type="inferred from homology"/>
<name>A0A3B0UX98_9ZZZZ</name>
<dbReference type="Gene3D" id="1.25.60.10">
    <property type="entry name" value="MgtE N-terminal domain-like"/>
    <property type="match status" value="1"/>
</dbReference>
<feature type="transmembrane region" description="Helical" evidence="8">
    <location>
        <begin position="287"/>
        <end position="305"/>
    </location>
</feature>
<protein>
    <submittedName>
        <fullName evidence="10">Mg/Co/Ni transporter MgtE, CBS domain-containing</fullName>
    </submittedName>
</protein>
<comment type="similarity">
    <text evidence="2">Belongs to the SLC41A transporter family.</text>
</comment>
<feature type="domain" description="CBS" evidence="9">
    <location>
        <begin position="205"/>
        <end position="263"/>
    </location>
</feature>
<dbReference type="GO" id="GO:0015095">
    <property type="term" value="F:magnesium ion transmembrane transporter activity"/>
    <property type="evidence" value="ECO:0007669"/>
    <property type="project" value="InterPro"/>
</dbReference>
<comment type="subcellular location">
    <subcellularLocation>
        <location evidence="1">Membrane</location>
        <topology evidence="1">Multi-pass membrane protein</topology>
    </subcellularLocation>
</comment>
<accession>A0A3B0UX98</accession>
<dbReference type="InterPro" id="IPR038076">
    <property type="entry name" value="MgtE_N_sf"/>
</dbReference>
<keyword evidence="7 8" id="KW-0472">Membrane</keyword>
<gene>
    <name evidence="10" type="ORF">MNBD_BACTEROID01-2813</name>
</gene>
<dbReference type="PROSITE" id="PS51371">
    <property type="entry name" value="CBS"/>
    <property type="match status" value="2"/>
</dbReference>
<dbReference type="PANTHER" id="PTHR43773">
    <property type="entry name" value="MAGNESIUM TRANSPORTER MGTE"/>
    <property type="match status" value="1"/>
</dbReference>
<dbReference type="SUPFAM" id="SSF158791">
    <property type="entry name" value="MgtE N-terminal domain-like"/>
    <property type="match status" value="1"/>
</dbReference>
<dbReference type="InterPro" id="IPR006667">
    <property type="entry name" value="SLC41_membr_dom"/>
</dbReference>
<keyword evidence="4 8" id="KW-0812">Transmembrane</keyword>